<dbReference type="EMBL" id="MF063068">
    <property type="protein sequence ID" value="ARV77300.1"/>
    <property type="molecule type" value="Genomic_DNA"/>
</dbReference>
<gene>
    <name evidence="1" type="ORF">NOXIFER_131</name>
</gene>
<evidence type="ECO:0000313" key="2">
    <source>
        <dbReference type="Proteomes" id="UP000224829"/>
    </source>
</evidence>
<dbReference type="Proteomes" id="UP000224829">
    <property type="component" value="Segment"/>
</dbReference>
<organism evidence="1 2">
    <name type="scientific">Pseudomonas phage Noxifer</name>
    <dbReference type="NCBI Taxonomy" id="2006684"/>
    <lineage>
        <taxon>Viruses</taxon>
        <taxon>Duplodnaviria</taxon>
        <taxon>Heunggongvirae</taxon>
        <taxon>Uroviricota</taxon>
        <taxon>Caudoviricetes</taxon>
        <taxon>Chimalliviridae</taxon>
        <taxon>Noxifervirus</taxon>
        <taxon>Noxifervirus noxifer</taxon>
    </lineage>
</organism>
<keyword evidence="2" id="KW-1185">Reference proteome</keyword>
<name>A0A1Y0SV68_9CAUD</name>
<evidence type="ECO:0000313" key="1">
    <source>
        <dbReference type="EMBL" id="ARV77300.1"/>
    </source>
</evidence>
<accession>A0A1Y0SV68</accession>
<dbReference type="OrthoDB" id="1428at10239"/>
<protein>
    <submittedName>
        <fullName evidence="1">Virion structural protein</fullName>
    </submittedName>
</protein>
<proteinExistence type="predicted"/>
<sequence length="711" mass="82583">MSQFNYISYRNEIFRLVRSIVIKSSHVSDVINADLIGRNIVVDLEDPTTWKYYLNLAGVYHASDTMMQVRSMDTREMIDFTVENLRYHRATAREYLYGTVYYNNLVAKYPTQVDLIKGIIAPVNIQTAINSNNGDILYYDASLVEGNEDNLIRELQGWVHAYQLRWFNQGYLLTDDLYLQHYIGQLYLALPKAIENLRWRNCNTRRAHSFHIREWLASHGRLDRYLPYLTKSQQLWLYRNIVFIKSNPGRQEIFDRLVDKLLTPRGIPLIRYTLNQNTDEMPTELYSKVEMVKHDINMKSIAPGNEKTTVANILDRESLLARDNPKVAYDAEVEIEEKVKMSGFSSMPTKILDSEVVDRSNSSIRNLLNVLLNHWVYLSTHGRYRAYVSIPHPRSGEYMTMTVKDALICSLFAVGKIYGYDFPKIPVMHAYDVLRSPLPTFDELQSIVPKGGLREGMIQAVMDRVTPLSEYISTERFYLDCAQLHKEYLKLWELYSFQEHYMARNYAEQVVRRHFMHVRCPLIEEQLSFEQYFKDNQFEIADLDQFELEQLLTDCINIATGSNLVKVVTLGEVQRELLSLIAGLSSYPLQFMSNVAFTDFTVLGLLDTRFGDHWAETSDSKVVIVDDWTVRHMHTETRVEFALPAEVIDPTVTYGAETGALYHYDPMIEVKEIYDRQGAYRLDGASVGIRGFSFVWDETPITDGQMDQYKP</sequence>
<reference evidence="1 2" key="1">
    <citation type="submission" date="2017-05" db="EMBL/GenBank/DDBJ databases">
        <authorList>
            <person name="Song R."/>
            <person name="Chenine A.L."/>
            <person name="Ruprecht R.M."/>
        </authorList>
    </citation>
    <scope>NUCLEOTIDE SEQUENCE [LARGE SCALE GENOMIC DNA]</scope>
</reference>